<dbReference type="STRING" id="39029.BSR42_05275"/>
<dbReference type="AlphaFoldDB" id="A0A0J6WVH2"/>
<keyword evidence="1" id="KW-0812">Transmembrane</keyword>
<feature type="transmembrane region" description="Helical" evidence="1">
    <location>
        <begin position="79"/>
        <end position="100"/>
    </location>
</feature>
<evidence type="ECO:0000313" key="2">
    <source>
        <dbReference type="EMBL" id="KMO86213.1"/>
    </source>
</evidence>
<dbReference type="PATRIC" id="fig|1122219.3.peg.1559"/>
<dbReference type="OrthoDB" id="1682230at2"/>
<keyword evidence="1" id="KW-1133">Transmembrane helix</keyword>
<feature type="transmembrane region" description="Helical" evidence="1">
    <location>
        <begin position="139"/>
        <end position="163"/>
    </location>
</feature>
<comment type="caution">
    <text evidence="2">The sequence shown here is derived from an EMBL/GenBank/DDBJ whole genome shotgun (WGS) entry which is preliminary data.</text>
</comment>
<evidence type="ECO:0000313" key="3">
    <source>
        <dbReference type="Proteomes" id="UP000036503"/>
    </source>
</evidence>
<sequence length="167" mass="18106">MNTDRTKKISRTGLLLAATLILQGLRLFLPMPPQISMFLIGALVNACLVIAVLHVGWRAGIVVACVTPVFAWLEGMLPFMPFIFPVAAGNTAFIMAIWILKKYGLPGVCGAAVIKAAAIYGAFYMLFGCVTFPDAVRHMILLVMSWPQIVTAIIGGLLGYVIIKRIQ</sequence>
<organism evidence="2 3">
    <name type="scientific">Megasphaera cerevisiae DSM 20462</name>
    <dbReference type="NCBI Taxonomy" id="1122219"/>
    <lineage>
        <taxon>Bacteria</taxon>
        <taxon>Bacillati</taxon>
        <taxon>Bacillota</taxon>
        <taxon>Negativicutes</taxon>
        <taxon>Veillonellales</taxon>
        <taxon>Veillonellaceae</taxon>
        <taxon>Megasphaera</taxon>
    </lineage>
</organism>
<name>A0A0J6WVH2_9FIRM</name>
<protein>
    <submittedName>
        <fullName evidence="2">Membrane protein</fullName>
    </submittedName>
</protein>
<dbReference type="InParanoid" id="A0A0J6WVH2"/>
<gene>
    <name evidence="2" type="ORF">AB840_09235</name>
</gene>
<proteinExistence type="predicted"/>
<keyword evidence="3" id="KW-1185">Reference proteome</keyword>
<accession>A0A0J6WVH2</accession>
<feature type="transmembrane region" description="Helical" evidence="1">
    <location>
        <begin position="35"/>
        <end position="52"/>
    </location>
</feature>
<evidence type="ECO:0000256" key="1">
    <source>
        <dbReference type="SAM" id="Phobius"/>
    </source>
</evidence>
<dbReference type="RefSeq" id="WP_048514553.1">
    <property type="nucleotide sequence ID" value="NZ_FUXD01000030.1"/>
</dbReference>
<dbReference type="EMBL" id="LEKT01000029">
    <property type="protein sequence ID" value="KMO86213.1"/>
    <property type="molecule type" value="Genomic_DNA"/>
</dbReference>
<feature type="transmembrane region" description="Helical" evidence="1">
    <location>
        <begin position="112"/>
        <end position="133"/>
    </location>
</feature>
<dbReference type="Proteomes" id="UP000036503">
    <property type="component" value="Unassembled WGS sequence"/>
</dbReference>
<keyword evidence="1" id="KW-0472">Membrane</keyword>
<reference evidence="2 3" key="1">
    <citation type="submission" date="2015-06" db="EMBL/GenBank/DDBJ databases">
        <title>Draft genome sequence of beer spoilage bacterium Megasphaera cerevisiae type strain 20462.</title>
        <authorList>
            <person name="Kutumbaka K."/>
            <person name="Pasmowitz J."/>
            <person name="Mategko J."/>
            <person name="Reyes D."/>
            <person name="Friedrich A."/>
            <person name="Han S."/>
            <person name="Martens-Habbena W."/>
            <person name="Neal-McKinney J."/>
            <person name="Janagama H.K."/>
            <person name="Nadala C."/>
            <person name="Samadpour M."/>
        </authorList>
    </citation>
    <scope>NUCLEOTIDE SEQUENCE [LARGE SCALE GENOMIC DNA]</scope>
    <source>
        <strain evidence="2 3">DSM 20462</strain>
    </source>
</reference>
<dbReference type="Gene3D" id="1.10.1760.20">
    <property type="match status" value="1"/>
</dbReference>